<name>A0ABP1D1M8_9APHY</name>
<dbReference type="Proteomes" id="UP001497453">
    <property type="component" value="Chromosome 2"/>
</dbReference>
<gene>
    <name evidence="1" type="ORF">GFSPODELE1_LOCUS3763</name>
</gene>
<dbReference type="Gene3D" id="3.30.70.100">
    <property type="match status" value="2"/>
</dbReference>
<reference evidence="2" key="1">
    <citation type="submission" date="2024-04" db="EMBL/GenBank/DDBJ databases">
        <authorList>
            <person name="Shaw F."/>
            <person name="Minotto A."/>
        </authorList>
    </citation>
    <scope>NUCLEOTIDE SEQUENCE [LARGE SCALE GENOMIC DNA]</scope>
</reference>
<organism evidence="1 2">
    <name type="scientific">Somion occarium</name>
    <dbReference type="NCBI Taxonomy" id="3059160"/>
    <lineage>
        <taxon>Eukaryota</taxon>
        <taxon>Fungi</taxon>
        <taxon>Dikarya</taxon>
        <taxon>Basidiomycota</taxon>
        <taxon>Agaricomycotina</taxon>
        <taxon>Agaricomycetes</taxon>
        <taxon>Polyporales</taxon>
        <taxon>Cerrenaceae</taxon>
        <taxon>Somion</taxon>
    </lineage>
</organism>
<keyword evidence="2" id="KW-1185">Reference proteome</keyword>
<evidence type="ECO:0008006" key="3">
    <source>
        <dbReference type="Google" id="ProtNLM"/>
    </source>
</evidence>
<proteinExistence type="predicted"/>
<dbReference type="EMBL" id="OZ037945">
    <property type="protein sequence ID" value="CAL1701808.1"/>
    <property type="molecule type" value="Genomic_DNA"/>
</dbReference>
<dbReference type="SUPFAM" id="SSF54909">
    <property type="entry name" value="Dimeric alpha+beta barrel"/>
    <property type="match status" value="2"/>
</dbReference>
<accession>A0ABP1D1M8</accession>
<evidence type="ECO:0000313" key="1">
    <source>
        <dbReference type="EMBL" id="CAL1701808.1"/>
    </source>
</evidence>
<sequence>MSTPNLGLFVPLTAKPDQAQAVHDFLLKGYEIVQEHEPETLQWFAVRASESDSKFIIFDTFAAESGRQAHLQGQVAEALMKNKDTLLVDGAKGVNIRLVEILASKVVKTGGGGLTKGLQYGLSVLVTAKAEQVDVVKKFLTGALDVVNEEEFTPVWYAIHFSGTSEFAIVDFFENEESREKHLGGKVAAALLSSAPELLDGAVNISKVSVLAAKI</sequence>
<dbReference type="InterPro" id="IPR011008">
    <property type="entry name" value="Dimeric_a/b-barrel"/>
</dbReference>
<evidence type="ECO:0000313" key="2">
    <source>
        <dbReference type="Proteomes" id="UP001497453"/>
    </source>
</evidence>
<protein>
    <recommendedName>
        <fullName evidence="3">ABM domain-containing protein</fullName>
    </recommendedName>
</protein>